<organism evidence="1 2">
    <name type="scientific">Allacma fusca</name>
    <dbReference type="NCBI Taxonomy" id="39272"/>
    <lineage>
        <taxon>Eukaryota</taxon>
        <taxon>Metazoa</taxon>
        <taxon>Ecdysozoa</taxon>
        <taxon>Arthropoda</taxon>
        <taxon>Hexapoda</taxon>
        <taxon>Collembola</taxon>
        <taxon>Symphypleona</taxon>
        <taxon>Sminthuridae</taxon>
        <taxon>Allacma</taxon>
    </lineage>
</organism>
<dbReference type="Proteomes" id="UP000708208">
    <property type="component" value="Unassembled WGS sequence"/>
</dbReference>
<comment type="caution">
    <text evidence="1">The sequence shown here is derived from an EMBL/GenBank/DDBJ whole genome shotgun (WGS) entry which is preliminary data.</text>
</comment>
<dbReference type="OrthoDB" id="5964776at2759"/>
<reference evidence="1" key="1">
    <citation type="submission" date="2021-06" db="EMBL/GenBank/DDBJ databases">
        <authorList>
            <person name="Hodson N. C."/>
            <person name="Mongue J. A."/>
            <person name="Jaron S. K."/>
        </authorList>
    </citation>
    <scope>NUCLEOTIDE SEQUENCE</scope>
</reference>
<feature type="non-terminal residue" evidence="1">
    <location>
        <position position="1"/>
    </location>
</feature>
<proteinExistence type="predicted"/>
<gene>
    <name evidence="1" type="ORF">AFUS01_LOCUS5724</name>
</gene>
<accession>A0A8J2JCC7</accession>
<name>A0A8J2JCC7_9HEXA</name>
<dbReference type="AlphaFoldDB" id="A0A8J2JCC7"/>
<dbReference type="EMBL" id="CAJVCH010036613">
    <property type="protein sequence ID" value="CAG7716197.1"/>
    <property type="molecule type" value="Genomic_DNA"/>
</dbReference>
<sequence>MNGMTFKMEFLSGSFSPDNYSAEALNISSGAEDESLKDMINSSGRTSTTLFPAEDKEYIFDRLFVRAIFITVYTIVFCSCFF</sequence>
<protein>
    <submittedName>
        <fullName evidence="1">Uncharacterized protein</fullName>
    </submittedName>
</protein>
<evidence type="ECO:0000313" key="2">
    <source>
        <dbReference type="Proteomes" id="UP000708208"/>
    </source>
</evidence>
<keyword evidence="2" id="KW-1185">Reference proteome</keyword>
<evidence type="ECO:0000313" key="1">
    <source>
        <dbReference type="EMBL" id="CAG7716197.1"/>
    </source>
</evidence>